<dbReference type="SMART" id="SM00642">
    <property type="entry name" value="Aamy"/>
    <property type="match status" value="1"/>
</dbReference>
<keyword evidence="5" id="KW-0479">Metal-binding</keyword>
<evidence type="ECO:0000256" key="9">
    <source>
        <dbReference type="RuleBase" id="RU003615"/>
    </source>
</evidence>
<dbReference type="PIRSF" id="PIRSF001021">
    <property type="entry name" value="Alph-amls_thrmst"/>
    <property type="match status" value="1"/>
</dbReference>
<dbReference type="PANTHER" id="PTHR43447">
    <property type="entry name" value="ALPHA-AMYLASE"/>
    <property type="match status" value="1"/>
</dbReference>
<evidence type="ECO:0000256" key="1">
    <source>
        <dbReference type="ARBA" id="ARBA00000548"/>
    </source>
</evidence>
<dbReference type="GO" id="GO:0004556">
    <property type="term" value="F:alpha-amylase activity"/>
    <property type="evidence" value="ECO:0007669"/>
    <property type="project" value="UniProtKB-EC"/>
</dbReference>
<dbReference type="Gene3D" id="3.30.750.90">
    <property type="match status" value="1"/>
</dbReference>
<dbReference type="InterPro" id="IPR006046">
    <property type="entry name" value="Alpha_amylase"/>
</dbReference>
<keyword evidence="8" id="KW-0326">Glycosidase</keyword>
<dbReference type="CDD" id="cd11318">
    <property type="entry name" value="AmyAc_bac_fung_AmyA"/>
    <property type="match status" value="1"/>
</dbReference>
<sequence>MSWIWHRSRPASILQRIGSRYAGITLERSCSIWVRARLPSVPYKRYRRQLCRGTTDLHPLVLVPSMAHHANVAYSVKTSEDKDLNYTMFQAFEWYTPSGGVHWNHLKGKVPSLSDMGITAFWIPPPYKAASGDNSVGYDIYDLWDLGEFDQKGFRHTKYGTKEELDALVKTANEQGIVTYVDTVLNHKSGADRTEVFPAVQVDPEDRLRDIGEKRDIEGVDFDNRTGQNAIFRIWGKFWSTRVDIEKRNYDFLMGADVDPTIPEVQEDLFDWGAWIIDDLGAAGFRVDAVKHIDYRFMSDFIKSARARTRKPALFAVGEFWKDSLWDINNWLNNLGTQFSVFDVPLHYNFKEASDSWNRFDMRKIFDDTLVRSRPNDAVTFVDNHDTQPGQSLESWVQPWFKPLAYALILLRGAGYPCVFYGDMYGCAGPGNQFQQPVSQLADFVRARKLFAYGATWDAWDHSNCIGWVRSGDKDHDGCAVVLCNGSEGGS</sequence>
<feature type="domain" description="Glycosyl hydrolase family 13 catalytic" evidence="10">
    <location>
        <begin position="86"/>
        <end position="461"/>
    </location>
</feature>
<comment type="cofactor">
    <cofactor evidence="2">
        <name>Ca(2+)</name>
        <dbReference type="ChEBI" id="CHEBI:29108"/>
    </cofactor>
</comment>
<evidence type="ECO:0000256" key="6">
    <source>
        <dbReference type="ARBA" id="ARBA00022801"/>
    </source>
</evidence>
<dbReference type="Gene3D" id="2.40.30.140">
    <property type="match status" value="1"/>
</dbReference>
<dbReference type="Gene3D" id="3.20.20.80">
    <property type="entry name" value="Glycosidases"/>
    <property type="match status" value="1"/>
</dbReference>
<keyword evidence="7" id="KW-0119">Carbohydrate metabolism</keyword>
<evidence type="ECO:0000259" key="10">
    <source>
        <dbReference type="SMART" id="SM00642"/>
    </source>
</evidence>
<dbReference type="GO" id="GO:0005509">
    <property type="term" value="F:calcium ion binding"/>
    <property type="evidence" value="ECO:0007669"/>
    <property type="project" value="InterPro"/>
</dbReference>
<proteinExistence type="inferred from homology"/>
<dbReference type="InterPro" id="IPR017853">
    <property type="entry name" value="GH"/>
</dbReference>
<dbReference type="GO" id="GO:0005975">
    <property type="term" value="P:carbohydrate metabolic process"/>
    <property type="evidence" value="ECO:0007669"/>
    <property type="project" value="InterPro"/>
</dbReference>
<keyword evidence="6" id="KW-0378">Hydrolase</keyword>
<dbReference type="Proteomes" id="UP000663846">
    <property type="component" value="Unassembled WGS sequence"/>
</dbReference>
<dbReference type="Gene3D" id="2.60.40.1180">
    <property type="entry name" value="Golgi alpha-mannosidase II"/>
    <property type="match status" value="1"/>
</dbReference>
<comment type="catalytic activity">
    <reaction evidence="1">
        <text>Endohydrolysis of (1-&gt;4)-alpha-D-glucosidic linkages in polysaccharides containing three or more (1-&gt;4)-alpha-linked D-glucose units.</text>
        <dbReference type="EC" id="3.2.1.1"/>
    </reaction>
</comment>
<evidence type="ECO:0000313" key="11">
    <source>
        <dbReference type="EMBL" id="CAE6446306.1"/>
    </source>
</evidence>
<comment type="similarity">
    <text evidence="3 9">Belongs to the glycosyl hydrolase 13 family.</text>
</comment>
<dbReference type="InterPro" id="IPR013776">
    <property type="entry name" value="A-amylase_thermo"/>
</dbReference>
<dbReference type="SUPFAM" id="SSF51445">
    <property type="entry name" value="(Trans)glycosidases"/>
    <property type="match status" value="1"/>
</dbReference>
<dbReference type="Pfam" id="PF00128">
    <property type="entry name" value="Alpha-amylase"/>
    <property type="match status" value="1"/>
</dbReference>
<evidence type="ECO:0000256" key="5">
    <source>
        <dbReference type="ARBA" id="ARBA00022723"/>
    </source>
</evidence>
<evidence type="ECO:0000313" key="12">
    <source>
        <dbReference type="Proteomes" id="UP000663846"/>
    </source>
</evidence>
<dbReference type="SUPFAM" id="SSF51011">
    <property type="entry name" value="Glycosyl hydrolase domain"/>
    <property type="match status" value="1"/>
</dbReference>
<evidence type="ECO:0000256" key="2">
    <source>
        <dbReference type="ARBA" id="ARBA00001913"/>
    </source>
</evidence>
<gene>
    <name evidence="11" type="ORF">RDB_LOCUS138663</name>
</gene>
<evidence type="ECO:0000256" key="4">
    <source>
        <dbReference type="ARBA" id="ARBA00012595"/>
    </source>
</evidence>
<evidence type="ECO:0000256" key="7">
    <source>
        <dbReference type="ARBA" id="ARBA00023277"/>
    </source>
</evidence>
<dbReference type="InterPro" id="IPR006047">
    <property type="entry name" value="GH13_cat_dom"/>
</dbReference>
<reference evidence="11" key="1">
    <citation type="submission" date="2021-01" db="EMBL/GenBank/DDBJ databases">
        <authorList>
            <person name="Kaushik A."/>
        </authorList>
    </citation>
    <scope>NUCLEOTIDE SEQUENCE</scope>
    <source>
        <strain evidence="11">AG1-1C</strain>
    </source>
</reference>
<dbReference type="AlphaFoldDB" id="A0A8H3B2L6"/>
<evidence type="ECO:0000256" key="8">
    <source>
        <dbReference type="ARBA" id="ARBA00023295"/>
    </source>
</evidence>
<comment type="caution">
    <text evidence="11">The sequence shown here is derived from an EMBL/GenBank/DDBJ whole genome shotgun (WGS) entry which is preliminary data.</text>
</comment>
<dbReference type="EC" id="3.2.1.1" evidence="4"/>
<organism evidence="11 12">
    <name type="scientific">Rhizoctonia solani</name>
    <dbReference type="NCBI Taxonomy" id="456999"/>
    <lineage>
        <taxon>Eukaryota</taxon>
        <taxon>Fungi</taxon>
        <taxon>Dikarya</taxon>
        <taxon>Basidiomycota</taxon>
        <taxon>Agaricomycotina</taxon>
        <taxon>Agaricomycetes</taxon>
        <taxon>Cantharellales</taxon>
        <taxon>Ceratobasidiaceae</taxon>
        <taxon>Rhizoctonia</taxon>
    </lineage>
</organism>
<dbReference type="EMBL" id="CAJMWS010000470">
    <property type="protein sequence ID" value="CAE6446306.1"/>
    <property type="molecule type" value="Genomic_DNA"/>
</dbReference>
<protein>
    <recommendedName>
        <fullName evidence="4">alpha-amylase</fullName>
        <ecNumber evidence="4">3.2.1.1</ecNumber>
    </recommendedName>
</protein>
<evidence type="ECO:0000256" key="3">
    <source>
        <dbReference type="ARBA" id="ARBA00008061"/>
    </source>
</evidence>
<name>A0A8H3B2L6_9AGAM</name>
<dbReference type="InterPro" id="IPR013780">
    <property type="entry name" value="Glyco_hydro_b"/>
</dbReference>
<accession>A0A8H3B2L6</accession>
<dbReference type="PRINTS" id="PR00110">
    <property type="entry name" value="ALPHAAMYLASE"/>
</dbReference>